<keyword evidence="1" id="KW-1133">Transmembrane helix</keyword>
<feature type="transmembrane region" description="Helical" evidence="1">
    <location>
        <begin position="91"/>
        <end position="113"/>
    </location>
</feature>
<evidence type="ECO:0000256" key="1">
    <source>
        <dbReference type="SAM" id="Phobius"/>
    </source>
</evidence>
<organism evidence="2 3">
    <name type="scientific">Flagellimonas eckloniae</name>
    <dbReference type="NCBI Taxonomy" id="346185"/>
    <lineage>
        <taxon>Bacteria</taxon>
        <taxon>Pseudomonadati</taxon>
        <taxon>Bacteroidota</taxon>
        <taxon>Flavobacteriia</taxon>
        <taxon>Flavobacteriales</taxon>
        <taxon>Flavobacteriaceae</taxon>
        <taxon>Flagellimonas</taxon>
    </lineage>
</organism>
<keyword evidence="1" id="KW-0812">Transmembrane</keyword>
<dbReference type="PATRIC" id="fig|1547436.3.peg.2907"/>
<dbReference type="EMBL" id="LCTZ01000002">
    <property type="protein sequence ID" value="KQC30890.1"/>
    <property type="molecule type" value="Genomic_DNA"/>
</dbReference>
<feature type="transmembrane region" description="Helical" evidence="1">
    <location>
        <begin position="14"/>
        <end position="35"/>
    </location>
</feature>
<dbReference type="STRING" id="346185.AAY42_14080"/>
<keyword evidence="3" id="KW-1185">Reference proteome</keyword>
<evidence type="ECO:0000313" key="3">
    <source>
        <dbReference type="Proteomes" id="UP000050827"/>
    </source>
</evidence>
<gene>
    <name evidence="2" type="ORF">AAY42_14080</name>
</gene>
<protein>
    <recommendedName>
        <fullName evidence="4">Serine protease</fullName>
    </recommendedName>
</protein>
<dbReference type="AlphaFoldDB" id="A0A0Q0XIY4"/>
<evidence type="ECO:0008006" key="4">
    <source>
        <dbReference type="Google" id="ProtNLM"/>
    </source>
</evidence>
<sequence length="192" mass="20766">MEQWFTALTLFEKIYWLVALISSAIFIVLIILTIVGGDADDMGGDVDAEVDGDGGIGFQFLSFKNLMGFFTIFGWSGIACLDGGLSKGLTVGISVFCGLLMMTAMAALFYYLAKLQSSGTLKLKNALNEIGEVYLTIGANRSKIGKVSINVQGTLRELEALTDEKHDLIQSNVVRVKEITANGILIVELLNK</sequence>
<feature type="transmembrane region" description="Helical" evidence="1">
    <location>
        <begin position="66"/>
        <end position="85"/>
    </location>
</feature>
<keyword evidence="1" id="KW-0472">Membrane</keyword>
<dbReference type="OrthoDB" id="662536at2"/>
<accession>A0A0Q0XIY4</accession>
<dbReference type="InterPro" id="IPR012340">
    <property type="entry name" value="NA-bd_OB-fold"/>
</dbReference>
<proteinExistence type="predicted"/>
<comment type="caution">
    <text evidence="2">The sequence shown here is derived from an EMBL/GenBank/DDBJ whole genome shotgun (WGS) entry which is preliminary data.</text>
</comment>
<reference evidence="2 3" key="1">
    <citation type="submission" date="2015-04" db="EMBL/GenBank/DDBJ databases">
        <title>Complete genome of flavobacterium.</title>
        <authorList>
            <person name="Kwon Y.M."/>
            <person name="Kim S.-J."/>
        </authorList>
    </citation>
    <scope>NUCLEOTIDE SEQUENCE [LARGE SCALE GENOMIC DNA]</scope>
    <source>
        <strain evidence="2 3">DK169</strain>
    </source>
</reference>
<evidence type="ECO:0000313" key="2">
    <source>
        <dbReference type="EMBL" id="KQC30890.1"/>
    </source>
</evidence>
<dbReference type="RefSeq" id="WP_055396320.1">
    <property type="nucleotide sequence ID" value="NZ_LCTZ01000002.1"/>
</dbReference>
<dbReference type="Gene3D" id="2.40.50.140">
    <property type="entry name" value="Nucleic acid-binding proteins"/>
    <property type="match status" value="1"/>
</dbReference>
<name>A0A0Q0XIY4_9FLAO</name>
<dbReference type="Proteomes" id="UP000050827">
    <property type="component" value="Unassembled WGS sequence"/>
</dbReference>